<evidence type="ECO:0008006" key="4">
    <source>
        <dbReference type="Google" id="ProtNLM"/>
    </source>
</evidence>
<dbReference type="AlphaFoldDB" id="B9M221"/>
<keyword evidence="3" id="KW-1185">Reference proteome</keyword>
<dbReference type="EMBL" id="CP001390">
    <property type="protein sequence ID" value="ACM21139.1"/>
    <property type="molecule type" value="Genomic_DNA"/>
</dbReference>
<dbReference type="Proteomes" id="UP000007721">
    <property type="component" value="Chromosome"/>
</dbReference>
<gene>
    <name evidence="2" type="ordered locus">Geob_2790</name>
</gene>
<reference evidence="2 3" key="1">
    <citation type="submission" date="2009-01" db="EMBL/GenBank/DDBJ databases">
        <title>Complete sequence of Geobacter sp. FRC-32.</title>
        <authorList>
            <consortium name="US DOE Joint Genome Institute"/>
            <person name="Lucas S."/>
            <person name="Copeland A."/>
            <person name="Lapidus A."/>
            <person name="Glavina del Rio T."/>
            <person name="Dalin E."/>
            <person name="Tice H."/>
            <person name="Bruce D."/>
            <person name="Goodwin L."/>
            <person name="Pitluck S."/>
            <person name="Saunders E."/>
            <person name="Brettin T."/>
            <person name="Detter J.C."/>
            <person name="Han C."/>
            <person name="Larimer F."/>
            <person name="Land M."/>
            <person name="Hauser L."/>
            <person name="Kyrpides N."/>
            <person name="Ovchinnikova G."/>
            <person name="Kostka J."/>
            <person name="Richardson P."/>
        </authorList>
    </citation>
    <scope>NUCLEOTIDE SEQUENCE [LARGE SCALE GENOMIC DNA]</scope>
    <source>
        <strain evidence="3">DSM 22248 / JCM 15807 / FRC-32</strain>
    </source>
</reference>
<evidence type="ECO:0000313" key="2">
    <source>
        <dbReference type="EMBL" id="ACM21139.1"/>
    </source>
</evidence>
<dbReference type="HOGENOM" id="CLU_1822580_0_0_7"/>
<organism evidence="2 3">
    <name type="scientific">Geotalea daltonii (strain DSM 22248 / JCM 15807 / FRC-32)</name>
    <name type="common">Geobacter daltonii</name>
    <dbReference type="NCBI Taxonomy" id="316067"/>
    <lineage>
        <taxon>Bacteria</taxon>
        <taxon>Pseudomonadati</taxon>
        <taxon>Thermodesulfobacteriota</taxon>
        <taxon>Desulfuromonadia</taxon>
        <taxon>Geobacterales</taxon>
        <taxon>Geobacteraceae</taxon>
        <taxon>Geotalea</taxon>
    </lineage>
</organism>
<dbReference type="STRING" id="316067.Geob_2790"/>
<dbReference type="KEGG" id="geo:Geob_2790"/>
<proteinExistence type="predicted"/>
<feature type="signal peptide" evidence="1">
    <location>
        <begin position="1"/>
        <end position="21"/>
    </location>
</feature>
<keyword evidence="1" id="KW-0732">Signal</keyword>
<evidence type="ECO:0000313" key="3">
    <source>
        <dbReference type="Proteomes" id="UP000007721"/>
    </source>
</evidence>
<accession>B9M221</accession>
<protein>
    <recommendedName>
        <fullName evidence="4">OmpA-like domain-containing protein</fullName>
    </recommendedName>
</protein>
<feature type="chain" id="PRO_5002888881" description="OmpA-like domain-containing protein" evidence="1">
    <location>
        <begin position="22"/>
        <end position="141"/>
    </location>
</feature>
<sequence length="141" mass="16126">MRSLFFICFLLIISSHGLVFAEEDNSFLEDSLLVGEAVVKSESFKKDKNAMRRVDAMVPLLRKLGKGKVVRIEGSFAPSLNRAEKVTKSLNLAKEVEQYLRQKHKLPLDLYIATQDDIVDKHSRKSVRILVFQTEFSEARL</sequence>
<name>B9M221_GEODF</name>
<evidence type="ECO:0000256" key="1">
    <source>
        <dbReference type="SAM" id="SignalP"/>
    </source>
</evidence>